<protein>
    <submittedName>
        <fullName evidence="1">Serine peptidase</fullName>
    </submittedName>
</protein>
<dbReference type="InterPro" id="IPR029058">
    <property type="entry name" value="AB_hydrolase_fold"/>
</dbReference>
<evidence type="ECO:0000313" key="2">
    <source>
        <dbReference type="Proteomes" id="UP001291653"/>
    </source>
</evidence>
<keyword evidence="2" id="KW-1185">Reference proteome</keyword>
<proteinExistence type="predicted"/>
<sequence length="289" mass="31394">MAPIVLVHGIFNYLAGVEPQVAAARHVARCRPRLVESLARFPVDEPEVVMAYYADLLRRDTPAWSQSPGGGENFTSMTAGQRRDAAEWLVTAGYCGPGDPQGRPTEFLRTWLDQLVGARGGRLSRIAQEQVVNRLERVIVASLREADAYTAWPGRRELVQERVAGVIRREAPAVVIAHSLGSYITYETLHAHPDLEVELLVTVGSPLRVPSLARRLDPPLRAGRGARPLGLGRWVNIADVGDLVAVPPKLGEVFPVDADETCDNGIDFHSLGAYLGNGLLAAAITPYIS</sequence>
<dbReference type="EMBL" id="BSBI01000004">
    <property type="protein sequence ID" value="GLF95246.1"/>
    <property type="molecule type" value="Genomic_DNA"/>
</dbReference>
<dbReference type="Gene3D" id="3.40.50.1820">
    <property type="entry name" value="alpha/beta hydrolase"/>
    <property type="match status" value="1"/>
</dbReference>
<dbReference type="SUPFAM" id="SSF53474">
    <property type="entry name" value="alpha/beta-Hydrolases"/>
    <property type="match status" value="1"/>
</dbReference>
<evidence type="ECO:0000313" key="1">
    <source>
        <dbReference type="EMBL" id="GLF95246.1"/>
    </source>
</evidence>
<dbReference type="Proteomes" id="UP001291653">
    <property type="component" value="Unassembled WGS sequence"/>
</dbReference>
<comment type="caution">
    <text evidence="1">The sequence shown here is derived from an EMBL/GenBank/DDBJ whole genome shotgun (WGS) entry which is preliminary data.</text>
</comment>
<gene>
    <name evidence="1" type="ORF">SYYSPA8_13135</name>
</gene>
<reference evidence="1 2" key="1">
    <citation type="submission" date="2022-10" db="EMBL/GenBank/DDBJ databases">
        <title>Draft genome sequence of Streptomyces sp. YSPA8.</title>
        <authorList>
            <person name="Moriuchi R."/>
            <person name="Dohra H."/>
            <person name="Yamamura H."/>
            <person name="Kodani S."/>
        </authorList>
    </citation>
    <scope>NUCLEOTIDE SEQUENCE [LARGE SCALE GENOMIC DNA]</scope>
    <source>
        <strain evidence="1 2">YSPA8</strain>
    </source>
</reference>
<accession>A0ABQ5NY26</accession>
<organism evidence="1 2">
    <name type="scientific">Streptomyces yaizuensis</name>
    <dbReference type="NCBI Taxonomy" id="2989713"/>
    <lineage>
        <taxon>Bacteria</taxon>
        <taxon>Bacillati</taxon>
        <taxon>Actinomycetota</taxon>
        <taxon>Actinomycetes</taxon>
        <taxon>Kitasatosporales</taxon>
        <taxon>Streptomycetaceae</taxon>
        <taxon>Streptomyces</taxon>
    </lineage>
</organism>
<dbReference type="RefSeq" id="WP_323447295.1">
    <property type="nucleotide sequence ID" value="NZ_BSBI01000004.1"/>
</dbReference>
<name>A0ABQ5NY26_9ACTN</name>